<dbReference type="PROSITE" id="PS50111">
    <property type="entry name" value="CHEMOTAXIS_TRANSDUC_2"/>
    <property type="match status" value="1"/>
</dbReference>
<evidence type="ECO:0000256" key="6">
    <source>
        <dbReference type="ARBA" id="ARBA00023136"/>
    </source>
</evidence>
<sequence length="666" mass="73242">MRSLKYILGFYTFLSILVLSTLVTVLILYLNWGLLQNVYRGEMENAGKSAGAELSNYYKSQIRIAELIARQSEIVDSFRSTKSSNATEYLVKIMREANGEYENIFLSVAVQNAKIFAAGIPSSVGYQLEESKTGDHVVVALKKEFMIGSVQASPITGLPVSLLSFPIQDKGIVIGILWIALNLENVSNRMRDGIHVGTNGHVTAITTKGVVFAGPDKSKILKVDLSKIPEARPILEAKDGSYFEYTENGKDYAFLVKRLEEWNTIIGVVLPKSDISSGFYRVATIAIIVVFLITAIVVLGIFLFLRKRLAPLEHSAILLDKMAEGDLSGSVTQTYQDEVGKINQSLERFINSIRMSIEDIHTVVDEIKISSETLNSSTSIFSEMAQGTAATAEEISATTEEVSASMETTSSSTIKQHQNIKEFNEKISELAQGATQIEMETKAALVNTESISKQAKLGGEALNQMNEVISVILDSSAEMKEVIGIIDDISDQTSLLALNAAIEAARAGEAGRGFAIVAEEISKLSERTAHSIQSIEEMIGKNSRELDEGAKGIRETIELFNLIIKDIAKVENVMQRLSETTLSQLDYNKEVDKRSAEVRKESESILLAIEEQKRAMEQISQSVFGINEETMNVANGSDQVANSVMRLTQAANTLREITTRFKIKKD</sequence>
<keyword evidence="2" id="KW-1003">Cell membrane</keyword>
<dbReference type="RefSeq" id="WP_135741684.1">
    <property type="nucleotide sequence ID" value="NZ_RQFD01000016.1"/>
</dbReference>
<name>A0ABY2L4N0_9LEPT</name>
<dbReference type="PROSITE" id="PS50885">
    <property type="entry name" value="HAMP"/>
    <property type="match status" value="1"/>
</dbReference>
<comment type="similarity">
    <text evidence="8">Belongs to the methyl-accepting chemotaxis (MCP) protein family.</text>
</comment>
<gene>
    <name evidence="13" type="ORF">EHQ10_18125</name>
</gene>
<evidence type="ECO:0000256" key="2">
    <source>
        <dbReference type="ARBA" id="ARBA00022475"/>
    </source>
</evidence>
<feature type="domain" description="Methyl-accepting transducer" evidence="11">
    <location>
        <begin position="391"/>
        <end position="627"/>
    </location>
</feature>
<feature type="domain" description="HAMP" evidence="12">
    <location>
        <begin position="306"/>
        <end position="358"/>
    </location>
</feature>
<dbReference type="Gene3D" id="1.10.287.950">
    <property type="entry name" value="Methyl-accepting chemotaxis protein"/>
    <property type="match status" value="1"/>
</dbReference>
<keyword evidence="4 10" id="KW-0812">Transmembrane</keyword>
<dbReference type="InterPro" id="IPR004089">
    <property type="entry name" value="MCPsignal_dom"/>
</dbReference>
<dbReference type="InterPro" id="IPR033479">
    <property type="entry name" value="dCache_1"/>
</dbReference>
<dbReference type="EMBL" id="RQFD01000016">
    <property type="protein sequence ID" value="TGK47230.1"/>
    <property type="molecule type" value="Genomic_DNA"/>
</dbReference>
<keyword evidence="14" id="KW-1185">Reference proteome</keyword>
<feature type="transmembrane region" description="Helical" evidence="10">
    <location>
        <begin position="6"/>
        <end position="30"/>
    </location>
</feature>
<evidence type="ECO:0000256" key="3">
    <source>
        <dbReference type="ARBA" id="ARBA00022500"/>
    </source>
</evidence>
<keyword evidence="6 10" id="KW-0472">Membrane</keyword>
<evidence type="ECO:0000256" key="7">
    <source>
        <dbReference type="ARBA" id="ARBA00023224"/>
    </source>
</evidence>
<feature type="transmembrane region" description="Helical" evidence="10">
    <location>
        <begin position="282"/>
        <end position="305"/>
    </location>
</feature>
<evidence type="ECO:0000256" key="1">
    <source>
        <dbReference type="ARBA" id="ARBA00004651"/>
    </source>
</evidence>
<dbReference type="PANTHER" id="PTHR32089:SF112">
    <property type="entry name" value="LYSOZYME-LIKE PROTEIN-RELATED"/>
    <property type="match status" value="1"/>
</dbReference>
<dbReference type="PANTHER" id="PTHR32089">
    <property type="entry name" value="METHYL-ACCEPTING CHEMOTAXIS PROTEIN MCPB"/>
    <property type="match status" value="1"/>
</dbReference>
<keyword evidence="5 10" id="KW-1133">Transmembrane helix</keyword>
<dbReference type="SUPFAM" id="SSF58104">
    <property type="entry name" value="Methyl-accepting chemotaxis protein (MCP) signaling domain"/>
    <property type="match status" value="1"/>
</dbReference>
<dbReference type="Gene3D" id="3.30.450.20">
    <property type="entry name" value="PAS domain"/>
    <property type="match status" value="1"/>
</dbReference>
<dbReference type="SUPFAM" id="SSF103190">
    <property type="entry name" value="Sensory domain-like"/>
    <property type="match status" value="1"/>
</dbReference>
<protein>
    <submittedName>
        <fullName evidence="13">Methyl-accepting chemotaxis protein</fullName>
    </submittedName>
</protein>
<evidence type="ECO:0000313" key="13">
    <source>
        <dbReference type="EMBL" id="TGK47230.1"/>
    </source>
</evidence>
<organism evidence="13 14">
    <name type="scientific">Leptospira bouyouniensis</name>
    <dbReference type="NCBI Taxonomy" id="2484911"/>
    <lineage>
        <taxon>Bacteria</taxon>
        <taxon>Pseudomonadati</taxon>
        <taxon>Spirochaetota</taxon>
        <taxon>Spirochaetia</taxon>
        <taxon>Leptospirales</taxon>
        <taxon>Leptospiraceae</taxon>
        <taxon>Leptospira</taxon>
    </lineage>
</organism>
<dbReference type="Proteomes" id="UP000297617">
    <property type="component" value="Unassembled WGS sequence"/>
</dbReference>
<keyword evidence="3" id="KW-0145">Chemotaxis</keyword>
<evidence type="ECO:0000256" key="5">
    <source>
        <dbReference type="ARBA" id="ARBA00022989"/>
    </source>
</evidence>
<dbReference type="InterPro" id="IPR029151">
    <property type="entry name" value="Sensor-like_sf"/>
</dbReference>
<evidence type="ECO:0000259" key="12">
    <source>
        <dbReference type="PROSITE" id="PS50885"/>
    </source>
</evidence>
<evidence type="ECO:0000313" key="14">
    <source>
        <dbReference type="Proteomes" id="UP000297617"/>
    </source>
</evidence>
<dbReference type="Pfam" id="PF00672">
    <property type="entry name" value="HAMP"/>
    <property type="match status" value="1"/>
</dbReference>
<evidence type="ECO:0000256" key="8">
    <source>
        <dbReference type="ARBA" id="ARBA00029447"/>
    </source>
</evidence>
<reference evidence="14" key="1">
    <citation type="journal article" date="2019" name="PLoS Negl. Trop. Dis.">
        <title>Revisiting the worldwide diversity of Leptospira species in the environment.</title>
        <authorList>
            <person name="Vincent A.T."/>
            <person name="Schiettekatte O."/>
            <person name="Bourhy P."/>
            <person name="Veyrier F.J."/>
            <person name="Picardeau M."/>
        </authorList>
    </citation>
    <scope>NUCLEOTIDE SEQUENCE [LARGE SCALE GENOMIC DNA]</scope>
    <source>
        <strain evidence="14">201800295</strain>
    </source>
</reference>
<accession>A0ABY2L4N0</accession>
<comment type="subcellular location">
    <subcellularLocation>
        <location evidence="1">Cell membrane</location>
        <topology evidence="1">Multi-pass membrane protein</topology>
    </subcellularLocation>
</comment>
<keyword evidence="7 9" id="KW-0807">Transducer</keyword>
<evidence type="ECO:0000259" key="11">
    <source>
        <dbReference type="PROSITE" id="PS50111"/>
    </source>
</evidence>
<dbReference type="InterPro" id="IPR003660">
    <property type="entry name" value="HAMP_dom"/>
</dbReference>
<dbReference type="SMART" id="SM00304">
    <property type="entry name" value="HAMP"/>
    <property type="match status" value="1"/>
</dbReference>
<evidence type="ECO:0000256" key="4">
    <source>
        <dbReference type="ARBA" id="ARBA00022692"/>
    </source>
</evidence>
<dbReference type="Pfam" id="PF02743">
    <property type="entry name" value="dCache_1"/>
    <property type="match status" value="1"/>
</dbReference>
<proteinExistence type="inferred from homology"/>
<evidence type="ECO:0000256" key="10">
    <source>
        <dbReference type="SAM" id="Phobius"/>
    </source>
</evidence>
<dbReference type="Pfam" id="PF00015">
    <property type="entry name" value="MCPsignal"/>
    <property type="match status" value="1"/>
</dbReference>
<dbReference type="SMART" id="SM00283">
    <property type="entry name" value="MA"/>
    <property type="match status" value="1"/>
</dbReference>
<evidence type="ECO:0000256" key="9">
    <source>
        <dbReference type="PROSITE-ProRule" id="PRU00284"/>
    </source>
</evidence>
<comment type="caution">
    <text evidence="13">The sequence shown here is derived from an EMBL/GenBank/DDBJ whole genome shotgun (WGS) entry which is preliminary data.</text>
</comment>